<keyword evidence="7" id="KW-1185">Reference proteome</keyword>
<evidence type="ECO:0000259" key="4">
    <source>
        <dbReference type="PROSITE" id="PS51192"/>
    </source>
</evidence>
<protein>
    <submittedName>
        <fullName evidence="6">Helicase</fullName>
    </submittedName>
</protein>
<evidence type="ECO:0000256" key="1">
    <source>
        <dbReference type="ARBA" id="ARBA00022801"/>
    </source>
</evidence>
<evidence type="ECO:0000313" key="6">
    <source>
        <dbReference type="EMBL" id="PIL43211.1"/>
    </source>
</evidence>
<dbReference type="Pfam" id="PF00176">
    <property type="entry name" value="SNF2-rel_dom"/>
    <property type="match status" value="1"/>
</dbReference>
<organism evidence="6 7">
    <name type="scientific">Massilia eurypsychrophila</name>
    <dbReference type="NCBI Taxonomy" id="1485217"/>
    <lineage>
        <taxon>Bacteria</taxon>
        <taxon>Pseudomonadati</taxon>
        <taxon>Pseudomonadota</taxon>
        <taxon>Betaproteobacteria</taxon>
        <taxon>Burkholderiales</taxon>
        <taxon>Oxalobacteraceae</taxon>
        <taxon>Telluria group</taxon>
        <taxon>Massilia</taxon>
    </lineage>
</organism>
<gene>
    <name evidence="6" type="ORF">CR105_20685</name>
</gene>
<feature type="domain" description="Helicase ATP-binding" evidence="4">
    <location>
        <begin position="648"/>
        <end position="808"/>
    </location>
</feature>
<dbReference type="InterPro" id="IPR000330">
    <property type="entry name" value="SNF2_N"/>
</dbReference>
<dbReference type="InterPro" id="IPR001650">
    <property type="entry name" value="Helicase_C-like"/>
</dbReference>
<keyword evidence="2" id="KW-0863">Zinc-finger</keyword>
<dbReference type="InterPro" id="IPR049730">
    <property type="entry name" value="SNF2/RAD54-like_C"/>
</dbReference>
<dbReference type="CDD" id="cd18012">
    <property type="entry name" value="DEXQc_arch_SWI2_SNF2"/>
    <property type="match status" value="1"/>
</dbReference>
<dbReference type="InterPro" id="IPR027417">
    <property type="entry name" value="P-loop_NTPase"/>
</dbReference>
<dbReference type="CDD" id="cd18793">
    <property type="entry name" value="SF2_C_SNF"/>
    <property type="match status" value="1"/>
</dbReference>
<comment type="caution">
    <text evidence="6">The sequence shown here is derived from an EMBL/GenBank/DDBJ whole genome shotgun (WGS) entry which is preliminary data.</text>
</comment>
<dbReference type="GO" id="GO:0004386">
    <property type="term" value="F:helicase activity"/>
    <property type="evidence" value="ECO:0007669"/>
    <property type="project" value="UniProtKB-KW"/>
</dbReference>
<dbReference type="SMART" id="SM00487">
    <property type="entry name" value="DEXDc"/>
    <property type="match status" value="1"/>
</dbReference>
<keyword evidence="6" id="KW-0067">ATP-binding</keyword>
<keyword evidence="1" id="KW-0378">Hydrolase</keyword>
<keyword evidence="2" id="KW-0862">Zinc</keyword>
<dbReference type="RefSeq" id="WP_099791722.1">
    <property type="nucleotide sequence ID" value="NZ_JBHLYV010000095.1"/>
</dbReference>
<dbReference type="GO" id="GO:0005524">
    <property type="term" value="F:ATP binding"/>
    <property type="evidence" value="ECO:0007669"/>
    <property type="project" value="InterPro"/>
</dbReference>
<dbReference type="GO" id="GO:0016787">
    <property type="term" value="F:hydrolase activity"/>
    <property type="evidence" value="ECO:0007669"/>
    <property type="project" value="UniProtKB-KW"/>
</dbReference>
<feature type="domain" description="SWIM-type" evidence="3">
    <location>
        <begin position="55"/>
        <end position="89"/>
    </location>
</feature>
<dbReference type="InterPro" id="IPR007527">
    <property type="entry name" value="Znf_SWIM"/>
</dbReference>
<dbReference type="SUPFAM" id="SSF52540">
    <property type="entry name" value="P-loop containing nucleoside triphosphate hydrolases"/>
    <property type="match status" value="2"/>
</dbReference>
<evidence type="ECO:0000313" key="7">
    <source>
        <dbReference type="Proteomes" id="UP000230390"/>
    </source>
</evidence>
<dbReference type="PROSITE" id="PS50966">
    <property type="entry name" value="ZF_SWIM"/>
    <property type="match status" value="1"/>
</dbReference>
<reference evidence="6 7" key="1">
    <citation type="submission" date="2017-10" db="EMBL/GenBank/DDBJ databases">
        <title>Massilia psychrophilum sp. nov., a novel purple-pigmented bacterium isolated from Tianshan glacier, Xinjiang Municipality, China.</title>
        <authorList>
            <person name="Wang H."/>
        </authorList>
    </citation>
    <scope>NUCLEOTIDE SEQUENCE [LARGE SCALE GENOMIC DNA]</scope>
    <source>
        <strain evidence="6 7">JCM 30074</strain>
    </source>
</reference>
<dbReference type="EMBL" id="PDOC01000016">
    <property type="protein sequence ID" value="PIL43211.1"/>
    <property type="molecule type" value="Genomic_DNA"/>
</dbReference>
<feature type="domain" description="Helicase C-terminal" evidence="5">
    <location>
        <begin position="936"/>
        <end position="1093"/>
    </location>
</feature>
<evidence type="ECO:0000259" key="3">
    <source>
        <dbReference type="PROSITE" id="PS50966"/>
    </source>
</evidence>
<name>A0A2G8TAZ4_9BURK</name>
<dbReference type="OrthoDB" id="9760715at2"/>
<accession>A0A2G8TAZ4</accession>
<evidence type="ECO:0000259" key="5">
    <source>
        <dbReference type="PROSITE" id="PS51194"/>
    </source>
</evidence>
<dbReference type="PANTHER" id="PTHR10799">
    <property type="entry name" value="SNF2/RAD54 HELICASE FAMILY"/>
    <property type="match status" value="1"/>
</dbReference>
<keyword evidence="2" id="KW-0479">Metal-binding</keyword>
<evidence type="ECO:0000256" key="2">
    <source>
        <dbReference type="PROSITE-ProRule" id="PRU00325"/>
    </source>
</evidence>
<dbReference type="InterPro" id="IPR038718">
    <property type="entry name" value="SNF2-like_sf"/>
</dbReference>
<keyword evidence="6" id="KW-0347">Helicase</keyword>
<dbReference type="AlphaFoldDB" id="A0A2G8TAZ4"/>
<dbReference type="Pfam" id="PF00271">
    <property type="entry name" value="Helicase_C"/>
    <property type="match status" value="1"/>
</dbReference>
<proteinExistence type="predicted"/>
<dbReference type="Proteomes" id="UP000230390">
    <property type="component" value="Unassembled WGS sequence"/>
</dbReference>
<dbReference type="Gene3D" id="3.40.50.300">
    <property type="entry name" value="P-loop containing nucleotide triphosphate hydrolases"/>
    <property type="match status" value="1"/>
</dbReference>
<sequence>MQYTLDDIRSNFDSGTYSRGRSYAQNGHVRSVIVDDVSIQSKVKGSGGQLYRQSISVARRRQGIHFDGNCSCPMDHNCKHVVAALLVGLERNAAAMAHDAGPPLPFALAYWLDSVRDAIATGGASAATKHKVSQRLLYVLVPDSRRGRLKLYLSRARIGADGGVVSATVGRDLYTLLSSPPAYLKSADLHTVRLFSAMSDSRFGVAETTPSDESGAHFLRHVLAADSLCWSAATDGFKAGDIARIAAGPVRAGALGWTGDGANGSMRLAWQFDNGESFDYLLPTTPPMYLHDGVLGELVLGDGARAMPVERLLALVESAPALAPGEAAGLGRHLTTRGLAALVPAPPARRQVTRSDIRPQPVLVLGSRHGSAPGRGQPHEDDYVLLGFDYDGERVPAGTGADILRPAGAVMELIARDAALESAAEKHLGALGFLGAASGPTRDVLRVANVDDWLGFAREGLPRLRELGWIVEQGAGQPFDLAEVEEWYAEVVDDGAEASPWFDLELGIVVDGGQVSLLPVLLEMIRSAPHDFDAAALALYPDGDLLFARLPDGARVGLPWGRVKPILAALGELFFKEHIGNSVRLPTLDAARLAELEASLQLRWTGGLQLRAMGEKLRTFGGVQAVPAPLGLQASLRPYQGAGLAWMQFLREFGLAGILADDMGLGKTIQTLAHILLEKEAGRLTAPALVVAPTSLMGNWQAEAARFAPGLRVLLLHGPERGERFDQIGAHDLVLTTYALLPRDEAQLRAHAFHLLILDESQYIKNNRSKAAQTASLLTARHRLCLTGTPLQNHLGELWAQFHFLMPGLLGDEKAFNTNFRKPIEKLGDGARNAFLVQRIKPFLLRRTKDAVAKELPPKTEMVREVELIGAQRDLYETVRLAMDRKVRAAIASKGVARSQIIILDALLKLRQVCCDPRLVKGAGAAGHAPSAKLDELMAMVVTLLDEGRKILVFSQFTSMLALIEAELRQRDIRYALLTGDTVDRAGQVATFQQGEVPLFLISLKAGGVGLNLTAADTVIHYDPWWNPAAENQATDRAWRIGQDKPVFVYKLIARGTLEEKIQQLQRKKAGLADAVLTGTGAGELALTQADLQAILAPLDA</sequence>
<dbReference type="InterPro" id="IPR014001">
    <property type="entry name" value="Helicase_ATP-bd"/>
</dbReference>
<dbReference type="PROSITE" id="PS51192">
    <property type="entry name" value="HELICASE_ATP_BIND_1"/>
    <property type="match status" value="1"/>
</dbReference>
<keyword evidence="6" id="KW-0547">Nucleotide-binding</keyword>
<dbReference type="PROSITE" id="PS51194">
    <property type="entry name" value="HELICASE_CTER"/>
    <property type="match status" value="1"/>
</dbReference>
<dbReference type="GO" id="GO:0008270">
    <property type="term" value="F:zinc ion binding"/>
    <property type="evidence" value="ECO:0007669"/>
    <property type="project" value="UniProtKB-KW"/>
</dbReference>
<dbReference type="SMART" id="SM00490">
    <property type="entry name" value="HELICc"/>
    <property type="match status" value="1"/>
</dbReference>
<dbReference type="Gene3D" id="3.40.50.10810">
    <property type="entry name" value="Tandem AAA-ATPase domain"/>
    <property type="match status" value="1"/>
</dbReference>